<accession>A0A7E4URH3</accession>
<dbReference type="AlphaFoldDB" id="A0A7E4URH3"/>
<feature type="region of interest" description="Disordered" evidence="1">
    <location>
        <begin position="120"/>
        <end position="183"/>
    </location>
</feature>
<dbReference type="WBParaSite" id="Pan_g11897.t1">
    <property type="protein sequence ID" value="Pan_g11897.t1"/>
    <property type="gene ID" value="Pan_g11897"/>
</dbReference>
<dbReference type="Proteomes" id="UP000492821">
    <property type="component" value="Unassembled WGS sequence"/>
</dbReference>
<sequence>MARFHNDRPPELMNILVRQGCDRILSALQTLGTPVYGTLKLSELFTAYEKMFKKELNDFEFYYYFNLKQFVDVLELHLSDVLSFQCPVDQNDPVLIYQFGVEEEKTANVRLQTNVKFLGSPPYNNVQRSPGRGGKTWINSKFNNVTPPRPQQPQPPPLLGSSSPGRGYTVDRSPTVLTMNDRRDHYLPVSPEKDLALPAPNAAVSNHFRDSGQVRPVFNNASPNRPQHQQRRDYSAGTPSSVRRLDFSSNRQQFQSNKNQNQAQTDSFSNMSPSKENRQPNSSPRPTQVPVRRFTKPILDISATIANNNDPQKASDAPVNRPMPASSNMRPITTGYTTPTKLTGSNAVPMGNRFTKRIETPPSKAVPTLPVTDKVAVTLEAESTVSSTSSSIPEPPLQSVNKRLTKKLSTKNDQKEGDSSDSTAPRQADYGASELVTLFPKLSLNDQDGDDELTDAIKPAPVPFLASSEESEPLPSDDGTPTKAIVEPKPLITTKSPNRAQAVLAQFAPRPVPTLNSFAGIRPMVLRNRNRSPSEFSVMSQQVVPFPKKKPVYTASAHRDHAVYTDDDE</sequence>
<feature type="compositionally biased region" description="Pro residues" evidence="1">
    <location>
        <begin position="147"/>
        <end position="158"/>
    </location>
</feature>
<feature type="region of interest" description="Disordered" evidence="1">
    <location>
        <begin position="464"/>
        <end position="483"/>
    </location>
</feature>
<feature type="region of interest" description="Disordered" evidence="1">
    <location>
        <begin position="406"/>
        <end position="428"/>
    </location>
</feature>
<evidence type="ECO:0000313" key="2">
    <source>
        <dbReference type="Proteomes" id="UP000492821"/>
    </source>
</evidence>
<keyword evidence="2" id="KW-1185">Reference proteome</keyword>
<evidence type="ECO:0000313" key="3">
    <source>
        <dbReference type="WBParaSite" id="Pan_g11897.t1"/>
    </source>
</evidence>
<protein>
    <submittedName>
        <fullName evidence="3">LisH domain-containing protein</fullName>
    </submittedName>
</protein>
<organism evidence="2 3">
    <name type="scientific">Panagrellus redivivus</name>
    <name type="common">Microworm</name>
    <dbReference type="NCBI Taxonomy" id="6233"/>
    <lineage>
        <taxon>Eukaryota</taxon>
        <taxon>Metazoa</taxon>
        <taxon>Ecdysozoa</taxon>
        <taxon>Nematoda</taxon>
        <taxon>Chromadorea</taxon>
        <taxon>Rhabditida</taxon>
        <taxon>Tylenchina</taxon>
        <taxon>Panagrolaimomorpha</taxon>
        <taxon>Panagrolaimoidea</taxon>
        <taxon>Panagrolaimidae</taxon>
        <taxon>Panagrellus</taxon>
    </lineage>
</organism>
<reference evidence="2" key="1">
    <citation type="journal article" date="2013" name="Genetics">
        <title>The draft genome and transcriptome of Panagrellus redivivus are shaped by the harsh demands of a free-living lifestyle.</title>
        <authorList>
            <person name="Srinivasan J."/>
            <person name="Dillman A.R."/>
            <person name="Macchietto M.G."/>
            <person name="Heikkinen L."/>
            <person name="Lakso M."/>
            <person name="Fracchia K.M."/>
            <person name="Antoshechkin I."/>
            <person name="Mortazavi A."/>
            <person name="Wong G."/>
            <person name="Sternberg P.W."/>
        </authorList>
    </citation>
    <scope>NUCLEOTIDE SEQUENCE [LARGE SCALE GENOMIC DNA]</scope>
    <source>
        <strain evidence="2">MT8872</strain>
    </source>
</reference>
<feature type="compositionally biased region" description="Polar residues" evidence="1">
    <location>
        <begin position="137"/>
        <end position="146"/>
    </location>
</feature>
<proteinExistence type="predicted"/>
<name>A0A7E4URH3_PANRE</name>
<feature type="compositionally biased region" description="Polar residues" evidence="1">
    <location>
        <begin position="237"/>
        <end position="286"/>
    </location>
</feature>
<evidence type="ECO:0000256" key="1">
    <source>
        <dbReference type="SAM" id="MobiDB-lite"/>
    </source>
</evidence>
<feature type="compositionally biased region" description="Low complexity" evidence="1">
    <location>
        <begin position="333"/>
        <end position="343"/>
    </location>
</feature>
<reference evidence="3" key="2">
    <citation type="submission" date="2020-10" db="UniProtKB">
        <authorList>
            <consortium name="WormBaseParasite"/>
        </authorList>
    </citation>
    <scope>IDENTIFICATION</scope>
</reference>
<feature type="region of interest" description="Disordered" evidence="1">
    <location>
        <begin position="213"/>
        <end position="348"/>
    </location>
</feature>